<comment type="caution">
    <text evidence="2">The sequence shown here is derived from an EMBL/GenBank/DDBJ whole genome shotgun (WGS) entry which is preliminary data.</text>
</comment>
<keyword evidence="1" id="KW-0732">Signal</keyword>
<feature type="chain" id="PRO_5046870124" evidence="1">
    <location>
        <begin position="23"/>
        <end position="142"/>
    </location>
</feature>
<evidence type="ECO:0000256" key="1">
    <source>
        <dbReference type="SAM" id="SignalP"/>
    </source>
</evidence>
<evidence type="ECO:0000313" key="3">
    <source>
        <dbReference type="Proteomes" id="UP001589906"/>
    </source>
</evidence>
<dbReference type="InterPro" id="IPR018673">
    <property type="entry name" value="DUF2141"/>
</dbReference>
<proteinExistence type="predicted"/>
<name>A0ABV6R328_9CAUL</name>
<keyword evidence="3" id="KW-1185">Reference proteome</keyword>
<evidence type="ECO:0000313" key="2">
    <source>
        <dbReference type="EMBL" id="MFC0634034.1"/>
    </source>
</evidence>
<organism evidence="2 3">
    <name type="scientific">Brevundimonas balnearis</name>
    <dbReference type="NCBI Taxonomy" id="1572858"/>
    <lineage>
        <taxon>Bacteria</taxon>
        <taxon>Pseudomonadati</taxon>
        <taxon>Pseudomonadota</taxon>
        <taxon>Alphaproteobacteria</taxon>
        <taxon>Caulobacterales</taxon>
        <taxon>Caulobacteraceae</taxon>
        <taxon>Brevundimonas</taxon>
    </lineage>
</organism>
<reference evidence="2 3" key="1">
    <citation type="submission" date="2024-09" db="EMBL/GenBank/DDBJ databases">
        <authorList>
            <person name="Sun Q."/>
            <person name="Mori K."/>
        </authorList>
    </citation>
    <scope>NUCLEOTIDE SEQUENCE [LARGE SCALE GENOMIC DNA]</scope>
    <source>
        <strain evidence="2 3">NCAIM B.02621</strain>
    </source>
</reference>
<protein>
    <submittedName>
        <fullName evidence="2">DUF2141 domain-containing protein</fullName>
    </submittedName>
</protein>
<dbReference type="RefSeq" id="WP_376836016.1">
    <property type="nucleotide sequence ID" value="NZ_JBHLSW010000006.1"/>
</dbReference>
<gene>
    <name evidence="2" type="ORF">ACFFGE_09100</name>
</gene>
<dbReference type="EMBL" id="JBHLSW010000006">
    <property type="protein sequence ID" value="MFC0634034.1"/>
    <property type="molecule type" value="Genomic_DNA"/>
</dbReference>
<sequence>MRRSILLPLMIAAAAAAAPVIAEPSDGSLRLNLDLGARSGQVMIALFDSPAAYNGQGAPVRQVMVDASGDPVAVFEGLPAGRYAAKMFHDVNGDGQMNMNPFGQPVEPYAFTNNAVGNMGPAGWDRAGVEVNGAVEQTIRLR</sequence>
<dbReference type="Proteomes" id="UP001589906">
    <property type="component" value="Unassembled WGS sequence"/>
</dbReference>
<feature type="signal peptide" evidence="1">
    <location>
        <begin position="1"/>
        <end position="22"/>
    </location>
</feature>
<dbReference type="Pfam" id="PF09912">
    <property type="entry name" value="DUF2141"/>
    <property type="match status" value="1"/>
</dbReference>
<accession>A0ABV6R328</accession>